<dbReference type="InterPro" id="IPR051198">
    <property type="entry name" value="BchE-like"/>
</dbReference>
<dbReference type="EMBL" id="CAADFZ010000157">
    <property type="protein sequence ID" value="VFK67685.1"/>
    <property type="molecule type" value="Genomic_DNA"/>
</dbReference>
<evidence type="ECO:0000256" key="3">
    <source>
        <dbReference type="ARBA" id="ARBA00022723"/>
    </source>
</evidence>
<keyword evidence="4" id="KW-0408">Iron</keyword>
<dbReference type="AlphaFoldDB" id="A0A451ANX6"/>
<reference evidence="6" key="1">
    <citation type="submission" date="2019-02" db="EMBL/GenBank/DDBJ databases">
        <authorList>
            <person name="Gruber-Vodicka R. H."/>
            <person name="Seah K. B. B."/>
        </authorList>
    </citation>
    <scope>NUCLEOTIDE SEQUENCE</scope>
    <source>
        <strain evidence="7">BECK_BY19</strain>
        <strain evidence="6">BECK_BY8</strain>
    </source>
</reference>
<dbReference type="InterPro" id="IPR007197">
    <property type="entry name" value="rSAM"/>
</dbReference>
<gene>
    <name evidence="6" type="ORF">BECKUNK1418G_GA0071005_11571</name>
    <name evidence="7" type="ORF">BECKUNK1418H_GA0071006_11531</name>
</gene>
<dbReference type="SFLD" id="SFLDS00029">
    <property type="entry name" value="Radical_SAM"/>
    <property type="match status" value="1"/>
</dbReference>
<protein>
    <submittedName>
        <fullName evidence="6">Radical SAM superfamily enzyme YgiQ, UPF0313 family</fullName>
    </submittedName>
</protein>
<evidence type="ECO:0000256" key="1">
    <source>
        <dbReference type="ARBA" id="ARBA00001966"/>
    </source>
</evidence>
<proteinExistence type="predicted"/>
<evidence type="ECO:0000256" key="4">
    <source>
        <dbReference type="ARBA" id="ARBA00023004"/>
    </source>
</evidence>
<dbReference type="SUPFAM" id="SSF102114">
    <property type="entry name" value="Radical SAM enzymes"/>
    <property type="match status" value="1"/>
</dbReference>
<dbReference type="GO" id="GO:0046872">
    <property type="term" value="F:metal ion binding"/>
    <property type="evidence" value="ECO:0007669"/>
    <property type="project" value="UniProtKB-KW"/>
</dbReference>
<evidence type="ECO:0000313" key="7">
    <source>
        <dbReference type="EMBL" id="VFK72964.1"/>
    </source>
</evidence>
<dbReference type="GO" id="GO:0051536">
    <property type="term" value="F:iron-sulfur cluster binding"/>
    <property type="evidence" value="ECO:0007669"/>
    <property type="project" value="UniProtKB-KW"/>
</dbReference>
<comment type="cofactor">
    <cofactor evidence="1">
        <name>[4Fe-4S] cluster</name>
        <dbReference type="ChEBI" id="CHEBI:49883"/>
    </cofactor>
</comment>
<sequence>MSNILLVEPDYRAKFPPLGLMKLSTYHKGRGDCVTFVRGRDPEKRAMYWHRIYISSLFTWELPRTVKTIRYYVGSVNSPENVYVGGIGATLKPEFIREQTDCTIIEGQIEEPGVLGEDSPPIADLTPDYAMLDSVDYRYDPNDAYFTKITKGCVRKCAFCAVPALEPKFGALAPLEEQIAAIEKAHGTKQHLVIMDNNVLAVQGIDRHLRTIESLGFQRGARQNGRKRTVDFNQGIDARLIAKKPELAAGLGQLAIKPIRLAFDFLSPAIERDYRKAITLLAAQGFLEFTTYMLYNYRDTPEDFYRRLQVNVELSRELDIRVSGFPMRYIPITDTKRGFVSPQWKWRWLRGIQCVLHATHGLISPKPDFIAAAFGKDIDDFHRILAMPDRYIVYREHYKNNGADAWWREYQRLYPSERHEFLDLLERLNGNRRKKEIIAGLRRFRSLVEHYYPHGNPPPRTPDEEYTTIRWV</sequence>
<dbReference type="PANTHER" id="PTHR43409">
    <property type="entry name" value="ANAEROBIC MAGNESIUM-PROTOPORPHYRIN IX MONOMETHYL ESTER CYCLASE-RELATED"/>
    <property type="match status" value="1"/>
</dbReference>
<organism evidence="6">
    <name type="scientific">Candidatus Kentrum sp. UNK</name>
    <dbReference type="NCBI Taxonomy" id="2126344"/>
    <lineage>
        <taxon>Bacteria</taxon>
        <taxon>Pseudomonadati</taxon>
        <taxon>Pseudomonadota</taxon>
        <taxon>Gammaproteobacteria</taxon>
        <taxon>Candidatus Kentrum</taxon>
    </lineage>
</organism>
<keyword evidence="2" id="KW-0949">S-adenosyl-L-methionine</keyword>
<evidence type="ECO:0000256" key="2">
    <source>
        <dbReference type="ARBA" id="ARBA00022691"/>
    </source>
</evidence>
<accession>A0A451ANX6</accession>
<dbReference type="EMBL" id="CAADGD010000153">
    <property type="protein sequence ID" value="VFK72964.1"/>
    <property type="molecule type" value="Genomic_DNA"/>
</dbReference>
<keyword evidence="3" id="KW-0479">Metal-binding</keyword>
<name>A0A451ANX6_9GAMM</name>
<dbReference type="GO" id="GO:0003824">
    <property type="term" value="F:catalytic activity"/>
    <property type="evidence" value="ECO:0007669"/>
    <property type="project" value="InterPro"/>
</dbReference>
<keyword evidence="5" id="KW-0411">Iron-sulfur</keyword>
<evidence type="ECO:0000256" key="5">
    <source>
        <dbReference type="ARBA" id="ARBA00023014"/>
    </source>
</evidence>
<evidence type="ECO:0000313" key="6">
    <source>
        <dbReference type="EMBL" id="VFK67685.1"/>
    </source>
</evidence>
<dbReference type="InterPro" id="IPR058240">
    <property type="entry name" value="rSAM_sf"/>
</dbReference>